<evidence type="ECO:0000256" key="6">
    <source>
        <dbReference type="ARBA" id="ARBA00023054"/>
    </source>
</evidence>
<dbReference type="InterPro" id="IPR003903">
    <property type="entry name" value="UIM_dom"/>
</dbReference>
<evidence type="ECO:0000256" key="4">
    <source>
        <dbReference type="ARBA" id="ARBA00021815"/>
    </source>
</evidence>
<feature type="compositionally biased region" description="Acidic residues" evidence="10">
    <location>
        <begin position="105"/>
        <end position="117"/>
    </location>
</feature>
<dbReference type="EMBL" id="JABANM010038311">
    <property type="protein sequence ID" value="KAF4677143.1"/>
    <property type="molecule type" value="Genomic_DNA"/>
</dbReference>
<comment type="subcellular location">
    <subcellularLocation>
        <location evidence="1">Cell projection</location>
        <location evidence="1">Cilium</location>
    </subcellularLocation>
    <subcellularLocation>
        <location evidence="2">Cytoplasm</location>
    </subcellularLocation>
</comment>
<comment type="similarity">
    <text evidence="3">Belongs to the CFAP36 family.</text>
</comment>
<comment type="caution">
    <text evidence="12">The sequence shown here is derived from an EMBL/GenBank/DDBJ whole genome shotgun (WGS) entry which is preliminary data.</text>
</comment>
<protein>
    <recommendedName>
        <fullName evidence="4">Cilia- and flagella-associated protein 36</fullName>
    </recommendedName>
    <alternativeName>
        <fullName evidence="9">Coiled-coil domain-containing protein 104</fullName>
    </alternativeName>
</protein>
<dbReference type="SMART" id="SM00726">
    <property type="entry name" value="UIM"/>
    <property type="match status" value="2"/>
</dbReference>
<evidence type="ECO:0000313" key="13">
    <source>
        <dbReference type="Proteomes" id="UP000574390"/>
    </source>
</evidence>
<feature type="non-terminal residue" evidence="12">
    <location>
        <position position="1"/>
    </location>
</feature>
<sequence length="365" mass="40969">MKFEDTPENKLEYTQIHSQFRDLVDRLLEEHLAELSINRDLFAQVFLDAIDEDDDCGIVLRRLIASEDFLHFKELMLSRRRELEQGGSGVHQGITASTPDKDSASENDDGDSADDEEDQLLQEALRESLRLADQEEGLHSSEEEEIQRAIELSLLGHQNSTIEDGNKKGPLPPLKEVRSKRVIPPDPGGHSNFPASIEPDRNVVADAPQVEPSNDSGTLNRGRPTKEEIEARAEHLRRQRELFKAGMASDGQRHDRSVPNVVDASVAETHSSPPNGIGEDAENAAADDKRCSVKADFQQRGTLKAVWRRKLFAHDIEEPPSWEATTAVEKDRWDPQPFRLPRLETLRATLPRELASTDQGYPNSV</sequence>
<feature type="region of interest" description="Disordered" evidence="10">
    <location>
        <begin position="157"/>
        <end position="229"/>
    </location>
</feature>
<dbReference type="InterPro" id="IPR023379">
    <property type="entry name" value="BART_dom"/>
</dbReference>
<evidence type="ECO:0000256" key="5">
    <source>
        <dbReference type="ARBA" id="ARBA00022490"/>
    </source>
</evidence>
<organism evidence="12 13">
    <name type="scientific">Perkinsus olseni</name>
    <name type="common">Perkinsus atlanticus</name>
    <dbReference type="NCBI Taxonomy" id="32597"/>
    <lineage>
        <taxon>Eukaryota</taxon>
        <taxon>Sar</taxon>
        <taxon>Alveolata</taxon>
        <taxon>Perkinsozoa</taxon>
        <taxon>Perkinsea</taxon>
        <taxon>Perkinsida</taxon>
        <taxon>Perkinsidae</taxon>
        <taxon>Perkinsus</taxon>
    </lineage>
</organism>
<feature type="region of interest" description="Disordered" evidence="10">
    <location>
        <begin position="83"/>
        <end position="117"/>
    </location>
</feature>
<keyword evidence="8" id="KW-0966">Cell projection</keyword>
<dbReference type="Pfam" id="PF11527">
    <property type="entry name" value="ARL2_Bind_BART"/>
    <property type="match status" value="1"/>
</dbReference>
<feature type="region of interest" description="Disordered" evidence="10">
    <location>
        <begin position="265"/>
        <end position="286"/>
    </location>
</feature>
<dbReference type="GO" id="GO:0005930">
    <property type="term" value="C:axoneme"/>
    <property type="evidence" value="ECO:0007669"/>
    <property type="project" value="TreeGrafter"/>
</dbReference>
<keyword evidence="5" id="KW-0963">Cytoplasm</keyword>
<keyword evidence="7" id="KW-0969">Cilium</keyword>
<name>A0A7J6MZW1_PEROL</name>
<evidence type="ECO:0000256" key="1">
    <source>
        <dbReference type="ARBA" id="ARBA00004138"/>
    </source>
</evidence>
<gene>
    <name evidence="12" type="ORF">FOZ62_028543</name>
</gene>
<evidence type="ECO:0000256" key="2">
    <source>
        <dbReference type="ARBA" id="ARBA00004496"/>
    </source>
</evidence>
<accession>A0A7J6MZW1</accession>
<dbReference type="PANTHER" id="PTHR21532">
    <property type="entry name" value="PHOSPHODIESTERASE HL"/>
    <property type="match status" value="1"/>
</dbReference>
<proteinExistence type="inferred from homology"/>
<evidence type="ECO:0000313" key="12">
    <source>
        <dbReference type="EMBL" id="KAF4677143.1"/>
    </source>
</evidence>
<dbReference type="Gene3D" id="1.20.1520.10">
    <property type="entry name" value="ADP-ribosylation factor-like 2-binding protein, domain"/>
    <property type="match status" value="1"/>
</dbReference>
<dbReference type="Proteomes" id="UP000574390">
    <property type="component" value="Unassembled WGS sequence"/>
</dbReference>
<evidence type="ECO:0000259" key="11">
    <source>
        <dbReference type="Pfam" id="PF11527"/>
    </source>
</evidence>
<evidence type="ECO:0000256" key="7">
    <source>
        <dbReference type="ARBA" id="ARBA00023069"/>
    </source>
</evidence>
<evidence type="ECO:0000256" key="3">
    <source>
        <dbReference type="ARBA" id="ARBA00007460"/>
    </source>
</evidence>
<dbReference type="InterPro" id="IPR042541">
    <property type="entry name" value="BART_sf"/>
</dbReference>
<evidence type="ECO:0000256" key="10">
    <source>
        <dbReference type="SAM" id="MobiDB-lite"/>
    </source>
</evidence>
<evidence type="ECO:0000256" key="9">
    <source>
        <dbReference type="ARBA" id="ARBA00031593"/>
    </source>
</evidence>
<dbReference type="GO" id="GO:0097546">
    <property type="term" value="C:ciliary base"/>
    <property type="evidence" value="ECO:0007669"/>
    <property type="project" value="TreeGrafter"/>
</dbReference>
<dbReference type="AlphaFoldDB" id="A0A7J6MZW1"/>
<reference evidence="12 13" key="1">
    <citation type="submission" date="2020-04" db="EMBL/GenBank/DDBJ databases">
        <title>Perkinsus olseni comparative genomics.</title>
        <authorList>
            <person name="Bogema D.R."/>
        </authorList>
    </citation>
    <scope>NUCLEOTIDE SEQUENCE [LARGE SCALE GENOMIC DNA]</scope>
    <source>
        <strain evidence="12">ATCC PRA-205</strain>
    </source>
</reference>
<evidence type="ECO:0000256" key="8">
    <source>
        <dbReference type="ARBA" id="ARBA00023273"/>
    </source>
</evidence>
<dbReference type="InterPro" id="IPR038888">
    <property type="entry name" value="CFAP36"/>
</dbReference>
<feature type="domain" description="BART" evidence="11">
    <location>
        <begin position="2"/>
        <end position="85"/>
    </location>
</feature>
<keyword evidence="6" id="KW-0175">Coiled coil</keyword>
<dbReference type="PROSITE" id="PS50330">
    <property type="entry name" value="UIM"/>
    <property type="match status" value="2"/>
</dbReference>
<dbReference type="PANTHER" id="PTHR21532:SF0">
    <property type="entry name" value="CILIA- AND FLAGELLA-ASSOCIATED PROTEIN 36"/>
    <property type="match status" value="1"/>
</dbReference>